<evidence type="ECO:0000313" key="3">
    <source>
        <dbReference type="Proteomes" id="UP000054324"/>
    </source>
</evidence>
<organism evidence="2 3">
    <name type="scientific">Opisthorchis viverrini</name>
    <name type="common">Southeast Asian liver fluke</name>
    <dbReference type="NCBI Taxonomy" id="6198"/>
    <lineage>
        <taxon>Eukaryota</taxon>
        <taxon>Metazoa</taxon>
        <taxon>Spiralia</taxon>
        <taxon>Lophotrochozoa</taxon>
        <taxon>Platyhelminthes</taxon>
        <taxon>Trematoda</taxon>
        <taxon>Digenea</taxon>
        <taxon>Opisthorchiida</taxon>
        <taxon>Opisthorchiata</taxon>
        <taxon>Opisthorchiidae</taxon>
        <taxon>Opisthorchis</taxon>
    </lineage>
</organism>
<proteinExistence type="predicted"/>
<dbReference type="AlphaFoldDB" id="A0A075A1Q5"/>
<dbReference type="GeneID" id="20314981"/>
<reference evidence="2 3" key="1">
    <citation type="submission" date="2013-11" db="EMBL/GenBank/DDBJ databases">
        <title>Opisthorchis viverrini - life in the bile duct.</title>
        <authorList>
            <person name="Young N.D."/>
            <person name="Nagarajan N."/>
            <person name="Lin S.J."/>
            <person name="Korhonen P.K."/>
            <person name="Jex A.R."/>
            <person name="Hall R.S."/>
            <person name="Safavi-Hemami H."/>
            <person name="Kaewkong W."/>
            <person name="Bertrand D."/>
            <person name="Gao S."/>
            <person name="Seet Q."/>
            <person name="Wongkham S."/>
            <person name="Teh B.T."/>
            <person name="Wongkham C."/>
            <person name="Intapan P.M."/>
            <person name="Maleewong W."/>
            <person name="Yang X."/>
            <person name="Hu M."/>
            <person name="Wang Z."/>
            <person name="Hofmann A."/>
            <person name="Sternberg P.W."/>
            <person name="Tan P."/>
            <person name="Wang J."/>
            <person name="Gasser R.B."/>
        </authorList>
    </citation>
    <scope>NUCLEOTIDE SEQUENCE [LARGE SCALE GENOMIC DNA]</scope>
</reference>
<protein>
    <recommendedName>
        <fullName evidence="1">C2H2-type domain-containing protein</fullName>
    </recommendedName>
</protein>
<gene>
    <name evidence="2" type="ORF">T265_00793</name>
</gene>
<accession>A0A075A1Q5</accession>
<dbReference type="KEGG" id="ovi:T265_00793"/>
<dbReference type="Proteomes" id="UP000054324">
    <property type="component" value="Unassembled WGS sequence"/>
</dbReference>
<dbReference type="PROSITE" id="PS00028">
    <property type="entry name" value="ZINC_FINGER_C2H2_1"/>
    <property type="match status" value="1"/>
</dbReference>
<dbReference type="OrthoDB" id="6274432at2759"/>
<dbReference type="CTD" id="20314981"/>
<dbReference type="InterPro" id="IPR013087">
    <property type="entry name" value="Znf_C2H2_type"/>
</dbReference>
<sequence>MEIQTTKCKNTEDLCVFDSPHTDSFAVLNYSFAHPKAAYASIASAIFRRVRALCTEEVDRRAAQLEKGKTLRSTLVHSKDRLTLDRTRNCVWKIKCNDCTKVYIGQTVRELHTRIGEHKRSISKPPRDADEYQAIVKDSALAGHALDTGYRIDL</sequence>
<dbReference type="EMBL" id="KL596626">
    <property type="protein sequence ID" value="KER33291.1"/>
    <property type="molecule type" value="Genomic_DNA"/>
</dbReference>
<dbReference type="RefSeq" id="XP_009162929.1">
    <property type="nucleotide sequence ID" value="XM_009164665.1"/>
</dbReference>
<keyword evidence="3" id="KW-1185">Reference proteome</keyword>
<evidence type="ECO:0000313" key="2">
    <source>
        <dbReference type="EMBL" id="KER33291.1"/>
    </source>
</evidence>
<feature type="domain" description="C2H2-type" evidence="1">
    <location>
        <begin position="96"/>
        <end position="118"/>
    </location>
</feature>
<evidence type="ECO:0000259" key="1">
    <source>
        <dbReference type="PROSITE" id="PS00028"/>
    </source>
</evidence>
<name>A0A075A1Q5_OPIVI</name>